<sequence>MDMVLGRKLDNKEELSQYLNGYKAGPLPPAGVPRFIDLFLSSQSLFYFVVFVGPCFAKPNCLHFYKQMNESGLEWIGDCF</sequence>
<accession>A0A9P0HCX1</accession>
<gene>
    <name evidence="1" type="ORF">NEZAVI_LOCUS9103</name>
</gene>
<keyword evidence="2" id="KW-1185">Reference proteome</keyword>
<protein>
    <submittedName>
        <fullName evidence="1">Uncharacterized protein</fullName>
    </submittedName>
</protein>
<proteinExistence type="predicted"/>
<dbReference type="EMBL" id="OV725080">
    <property type="protein sequence ID" value="CAH1399704.1"/>
    <property type="molecule type" value="Genomic_DNA"/>
</dbReference>
<name>A0A9P0HCX1_NEZVI</name>
<evidence type="ECO:0000313" key="2">
    <source>
        <dbReference type="Proteomes" id="UP001152798"/>
    </source>
</evidence>
<evidence type="ECO:0000313" key="1">
    <source>
        <dbReference type="EMBL" id="CAH1399704.1"/>
    </source>
</evidence>
<dbReference type="Proteomes" id="UP001152798">
    <property type="component" value="Chromosome 4"/>
</dbReference>
<dbReference type="AlphaFoldDB" id="A0A9P0HCX1"/>
<organism evidence="1 2">
    <name type="scientific">Nezara viridula</name>
    <name type="common">Southern green stink bug</name>
    <name type="synonym">Cimex viridulus</name>
    <dbReference type="NCBI Taxonomy" id="85310"/>
    <lineage>
        <taxon>Eukaryota</taxon>
        <taxon>Metazoa</taxon>
        <taxon>Ecdysozoa</taxon>
        <taxon>Arthropoda</taxon>
        <taxon>Hexapoda</taxon>
        <taxon>Insecta</taxon>
        <taxon>Pterygota</taxon>
        <taxon>Neoptera</taxon>
        <taxon>Paraneoptera</taxon>
        <taxon>Hemiptera</taxon>
        <taxon>Heteroptera</taxon>
        <taxon>Panheteroptera</taxon>
        <taxon>Pentatomomorpha</taxon>
        <taxon>Pentatomoidea</taxon>
        <taxon>Pentatomidae</taxon>
        <taxon>Pentatominae</taxon>
        <taxon>Nezara</taxon>
    </lineage>
</organism>
<reference evidence="1" key="1">
    <citation type="submission" date="2022-01" db="EMBL/GenBank/DDBJ databases">
        <authorList>
            <person name="King R."/>
        </authorList>
    </citation>
    <scope>NUCLEOTIDE SEQUENCE</scope>
</reference>